<protein>
    <submittedName>
        <fullName evidence="3">Uncharacterized protein LOC106177842</fullName>
    </submittedName>
</protein>
<dbReference type="Proteomes" id="UP000085678">
    <property type="component" value="Unplaced"/>
</dbReference>
<gene>
    <name evidence="3" type="primary">LOC106177842</name>
</gene>
<dbReference type="RefSeq" id="XP_013416201.1">
    <property type="nucleotide sequence ID" value="XM_013560747.1"/>
</dbReference>
<evidence type="ECO:0000313" key="3">
    <source>
        <dbReference type="RefSeq" id="XP_013416201.1"/>
    </source>
</evidence>
<keyword evidence="2" id="KW-1185">Reference proteome</keyword>
<feature type="region of interest" description="Disordered" evidence="1">
    <location>
        <begin position="92"/>
        <end position="152"/>
    </location>
</feature>
<feature type="compositionally biased region" description="Polar residues" evidence="1">
    <location>
        <begin position="92"/>
        <end position="105"/>
    </location>
</feature>
<reference evidence="3" key="1">
    <citation type="submission" date="2025-08" db="UniProtKB">
        <authorList>
            <consortium name="RefSeq"/>
        </authorList>
    </citation>
    <scope>IDENTIFICATION</scope>
    <source>
        <tissue evidence="3">Gonads</tissue>
    </source>
</reference>
<dbReference type="AlphaFoldDB" id="A0A1S3K1Q3"/>
<evidence type="ECO:0000256" key="1">
    <source>
        <dbReference type="SAM" id="MobiDB-lite"/>
    </source>
</evidence>
<feature type="compositionally biased region" description="Low complexity" evidence="1">
    <location>
        <begin position="55"/>
        <end position="70"/>
    </location>
</feature>
<dbReference type="InParanoid" id="A0A1S3K1Q3"/>
<sequence length="195" mass="21250">MARRSRVRLTSTLLVLQALFIILFAVFVDYDIDADAKYHPYVSDPSLFHLSDASAAARDGGGSSQNDGDSVTYNGKKSKTGWHIRMVSNSDVAAPPTSNAGTSNAGDAATAETEDRGVNGSGSDGERKRRQISAPTFKNATANESVPLTTESTTADRMQWVYTDTKANKLKSYYPSFYILPWICNGNEQALRLRL</sequence>
<dbReference type="GeneID" id="106177842"/>
<accession>A0A1S3K1Q3</accession>
<proteinExistence type="predicted"/>
<feature type="compositionally biased region" description="Polar residues" evidence="1">
    <location>
        <begin position="133"/>
        <end position="152"/>
    </location>
</feature>
<name>A0A1S3K1Q3_LINAN</name>
<organism evidence="2 3">
    <name type="scientific">Lingula anatina</name>
    <name type="common">Brachiopod</name>
    <name type="synonym">Lingula unguis</name>
    <dbReference type="NCBI Taxonomy" id="7574"/>
    <lineage>
        <taxon>Eukaryota</taxon>
        <taxon>Metazoa</taxon>
        <taxon>Spiralia</taxon>
        <taxon>Lophotrochozoa</taxon>
        <taxon>Brachiopoda</taxon>
        <taxon>Linguliformea</taxon>
        <taxon>Lingulata</taxon>
        <taxon>Lingulida</taxon>
        <taxon>Linguloidea</taxon>
        <taxon>Lingulidae</taxon>
        <taxon>Lingula</taxon>
    </lineage>
</organism>
<evidence type="ECO:0000313" key="2">
    <source>
        <dbReference type="Proteomes" id="UP000085678"/>
    </source>
</evidence>
<dbReference type="KEGG" id="lak:106177842"/>
<feature type="region of interest" description="Disordered" evidence="1">
    <location>
        <begin position="55"/>
        <end position="75"/>
    </location>
</feature>